<feature type="transmembrane region" description="Helical" evidence="8">
    <location>
        <begin position="211"/>
        <end position="228"/>
    </location>
</feature>
<comment type="subcellular location">
    <subcellularLocation>
        <location evidence="1">Membrane</location>
        <topology evidence="1">Multi-pass membrane protein</topology>
    </subcellularLocation>
</comment>
<dbReference type="PANTHER" id="PTHR31806">
    <property type="entry name" value="PURINE-CYTOSINE PERMEASE FCY2-RELATED"/>
    <property type="match status" value="1"/>
</dbReference>
<dbReference type="OrthoDB" id="5428495at2759"/>
<feature type="transmembrane region" description="Helical" evidence="8">
    <location>
        <begin position="339"/>
        <end position="357"/>
    </location>
</feature>
<feature type="transmembrane region" description="Helical" evidence="8">
    <location>
        <begin position="284"/>
        <end position="309"/>
    </location>
</feature>
<reference evidence="9" key="1">
    <citation type="journal article" date="2020" name="Stud. Mycol.">
        <title>101 Dothideomycetes genomes: a test case for predicting lifestyles and emergence of pathogens.</title>
        <authorList>
            <person name="Haridas S."/>
            <person name="Albert R."/>
            <person name="Binder M."/>
            <person name="Bloem J."/>
            <person name="Labutti K."/>
            <person name="Salamov A."/>
            <person name="Andreopoulos B."/>
            <person name="Baker S."/>
            <person name="Barry K."/>
            <person name="Bills G."/>
            <person name="Bluhm B."/>
            <person name="Cannon C."/>
            <person name="Castanera R."/>
            <person name="Culley D."/>
            <person name="Daum C."/>
            <person name="Ezra D."/>
            <person name="Gonzalez J."/>
            <person name="Henrissat B."/>
            <person name="Kuo A."/>
            <person name="Liang C."/>
            <person name="Lipzen A."/>
            <person name="Lutzoni F."/>
            <person name="Magnuson J."/>
            <person name="Mondo S."/>
            <person name="Nolan M."/>
            <person name="Ohm R."/>
            <person name="Pangilinan J."/>
            <person name="Park H.-J."/>
            <person name="Ramirez L."/>
            <person name="Alfaro M."/>
            <person name="Sun H."/>
            <person name="Tritt A."/>
            <person name="Yoshinaga Y."/>
            <person name="Zwiers L.-H."/>
            <person name="Turgeon B."/>
            <person name="Goodwin S."/>
            <person name="Spatafora J."/>
            <person name="Crous P."/>
            <person name="Grigoriev I."/>
        </authorList>
    </citation>
    <scope>NUCLEOTIDE SEQUENCE</scope>
    <source>
        <strain evidence="9">CBS 121410</strain>
    </source>
</reference>
<comment type="similarity">
    <text evidence="2 7">Belongs to the purine-cytosine permease (2.A.39) family.</text>
</comment>
<comment type="caution">
    <text evidence="9">The sequence shown here is derived from an EMBL/GenBank/DDBJ whole genome shotgun (WGS) entry which is preliminary data.</text>
</comment>
<name>A0A9P4I2C1_9PEZI</name>
<organism evidence="9 10">
    <name type="scientific">Saccharata proteae CBS 121410</name>
    <dbReference type="NCBI Taxonomy" id="1314787"/>
    <lineage>
        <taxon>Eukaryota</taxon>
        <taxon>Fungi</taxon>
        <taxon>Dikarya</taxon>
        <taxon>Ascomycota</taxon>
        <taxon>Pezizomycotina</taxon>
        <taxon>Dothideomycetes</taxon>
        <taxon>Dothideomycetes incertae sedis</taxon>
        <taxon>Botryosphaeriales</taxon>
        <taxon>Saccharataceae</taxon>
        <taxon>Saccharata</taxon>
    </lineage>
</organism>
<evidence type="ECO:0000256" key="4">
    <source>
        <dbReference type="ARBA" id="ARBA00022692"/>
    </source>
</evidence>
<keyword evidence="6 7" id="KW-0472">Membrane</keyword>
<dbReference type="GO" id="GO:0005886">
    <property type="term" value="C:plasma membrane"/>
    <property type="evidence" value="ECO:0007669"/>
    <property type="project" value="TreeGrafter"/>
</dbReference>
<dbReference type="Pfam" id="PF02133">
    <property type="entry name" value="Transp_cyt_pur"/>
    <property type="match status" value="1"/>
</dbReference>
<evidence type="ECO:0000256" key="1">
    <source>
        <dbReference type="ARBA" id="ARBA00004141"/>
    </source>
</evidence>
<evidence type="ECO:0000256" key="5">
    <source>
        <dbReference type="ARBA" id="ARBA00022989"/>
    </source>
</evidence>
<keyword evidence="5 8" id="KW-1133">Transmembrane helix</keyword>
<evidence type="ECO:0000256" key="3">
    <source>
        <dbReference type="ARBA" id="ARBA00022448"/>
    </source>
</evidence>
<feature type="transmembrane region" description="Helical" evidence="8">
    <location>
        <begin position="248"/>
        <end position="272"/>
    </location>
</feature>
<dbReference type="Gene3D" id="1.10.4160.10">
    <property type="entry name" value="Hydantoin permease"/>
    <property type="match status" value="1"/>
</dbReference>
<feature type="transmembrane region" description="Helical" evidence="8">
    <location>
        <begin position="449"/>
        <end position="467"/>
    </location>
</feature>
<evidence type="ECO:0000256" key="7">
    <source>
        <dbReference type="PIRNR" id="PIRNR002744"/>
    </source>
</evidence>
<dbReference type="Proteomes" id="UP000799776">
    <property type="component" value="Unassembled WGS sequence"/>
</dbReference>
<accession>A0A9P4I2C1</accession>
<dbReference type="GO" id="GO:0022857">
    <property type="term" value="F:transmembrane transporter activity"/>
    <property type="evidence" value="ECO:0007669"/>
    <property type="project" value="InterPro"/>
</dbReference>
<proteinExistence type="inferred from homology"/>
<feature type="transmembrane region" description="Helical" evidence="8">
    <location>
        <begin position="407"/>
        <end position="428"/>
    </location>
</feature>
<evidence type="ECO:0000256" key="2">
    <source>
        <dbReference type="ARBA" id="ARBA00008974"/>
    </source>
</evidence>
<dbReference type="InterPro" id="IPR001248">
    <property type="entry name" value="Pur-cyt_permease"/>
</dbReference>
<feature type="transmembrane region" description="Helical" evidence="8">
    <location>
        <begin position="139"/>
        <end position="161"/>
    </location>
</feature>
<keyword evidence="3 7" id="KW-0813">Transport</keyword>
<dbReference type="AlphaFoldDB" id="A0A9P4I2C1"/>
<dbReference type="InterPro" id="IPR026030">
    <property type="entry name" value="Pur-cyt_permease_Fcy2/21/22"/>
</dbReference>
<feature type="transmembrane region" description="Helical" evidence="8">
    <location>
        <begin position="378"/>
        <end position="395"/>
    </location>
</feature>
<keyword evidence="4 8" id="KW-0812">Transmembrane</keyword>
<gene>
    <name evidence="9" type="ORF">K490DRAFT_52921</name>
</gene>
<dbReference type="GO" id="GO:0000329">
    <property type="term" value="C:fungal-type vacuole membrane"/>
    <property type="evidence" value="ECO:0007669"/>
    <property type="project" value="TreeGrafter"/>
</dbReference>
<dbReference type="PANTHER" id="PTHR31806:SF1">
    <property type="entry name" value="PURINE-CYTOSINE PERMEASE FCY2-RELATED"/>
    <property type="match status" value="1"/>
</dbReference>
<evidence type="ECO:0000256" key="8">
    <source>
        <dbReference type="SAM" id="Phobius"/>
    </source>
</evidence>
<feature type="transmembrane region" description="Helical" evidence="8">
    <location>
        <begin position="181"/>
        <end position="199"/>
    </location>
</feature>
<evidence type="ECO:0000313" key="10">
    <source>
        <dbReference type="Proteomes" id="UP000799776"/>
    </source>
</evidence>
<dbReference type="EMBL" id="ML978711">
    <property type="protein sequence ID" value="KAF2091733.1"/>
    <property type="molecule type" value="Genomic_DNA"/>
</dbReference>
<feature type="transmembrane region" description="Helical" evidence="8">
    <location>
        <begin position="105"/>
        <end position="127"/>
    </location>
</feature>
<keyword evidence="10" id="KW-1185">Reference proteome</keyword>
<evidence type="ECO:0000313" key="9">
    <source>
        <dbReference type="EMBL" id="KAF2091733.1"/>
    </source>
</evidence>
<sequence length="513" mass="56212">MEKTYKVRPSSRDEERGVKEAVPSVHVHESNLVPLTWTGKLGRISKKLDSIGVEARGIERVLPEERSPQGWLSLTLIWASAGLTLGTFATGVLGPVGFNLTLGQGLGITWGAGALGSFCSAYVAIYGKRNGLRSLVNSRYAFGYYGAMVMSALNVFTEVVFGVMDVILGGQALNTISRNNLPTAAGCVIIGVVSWVIATGGYKFIHNYSKYAVIFPFMVFIVLYSVGGDKFTNAPAPEKYDSATQSGLILSYIAVVFGSSSGWVAVAADYYIYYPESTPDWKIFSMSFMGLWIMPSFAISCGVGFGSILNNNADWMAIYEVSESTTDIMNYSMEYLGNVRYFFIFILAWSMISNNILNLYSISISMALFGDWTEKIPRFVWAFFASVLTTVLGIVGRNSFYSFLSNMVAVVAYWTMIYFAIFYVEVALIRKKIGWDLDGWDDRTRLSPGYAAGFAFCVGAAGAIVGMGETWYTGPIAALVGDFGGDLGMELGFAWAGIVYPPLRLLEVKYFGR</sequence>
<protein>
    <submittedName>
        <fullName evidence="9">Cytosine-purine permease</fullName>
    </submittedName>
</protein>
<evidence type="ECO:0000256" key="6">
    <source>
        <dbReference type="ARBA" id="ARBA00023136"/>
    </source>
</evidence>
<dbReference type="PIRSF" id="PIRSF002744">
    <property type="entry name" value="Pur-cyt_permease"/>
    <property type="match status" value="1"/>
</dbReference>
<feature type="transmembrane region" description="Helical" evidence="8">
    <location>
        <begin position="487"/>
        <end position="506"/>
    </location>
</feature>
<feature type="transmembrane region" description="Helical" evidence="8">
    <location>
        <begin position="70"/>
        <end position="93"/>
    </location>
</feature>